<dbReference type="PANTHER" id="PTHR33841">
    <property type="entry name" value="DNA METHYLTRANSFERASE YEEA-RELATED"/>
    <property type="match status" value="1"/>
</dbReference>
<evidence type="ECO:0000313" key="6">
    <source>
        <dbReference type="Proteomes" id="UP000315995"/>
    </source>
</evidence>
<protein>
    <submittedName>
        <fullName evidence="5">SAM-dependent DNA methyltransferase</fullName>
    </submittedName>
</protein>
<dbReference type="SUPFAM" id="SSF53335">
    <property type="entry name" value="S-adenosyl-L-methionine-dependent methyltransferases"/>
    <property type="match status" value="1"/>
</dbReference>
<evidence type="ECO:0000256" key="1">
    <source>
        <dbReference type="ARBA" id="ARBA00022603"/>
    </source>
</evidence>
<dbReference type="InterPro" id="IPR029063">
    <property type="entry name" value="SAM-dependent_MTases_sf"/>
</dbReference>
<feature type="domain" description="DNA methylase adenine-specific" evidence="4">
    <location>
        <begin position="189"/>
        <end position="418"/>
    </location>
</feature>
<dbReference type="AlphaFoldDB" id="A0A4Y6PY95"/>
<proteinExistence type="predicted"/>
<dbReference type="Proteomes" id="UP000315995">
    <property type="component" value="Chromosome"/>
</dbReference>
<accession>A0A5B8YA21</accession>
<organism evidence="5 6">
    <name type="scientific">Persicimonas caeni</name>
    <dbReference type="NCBI Taxonomy" id="2292766"/>
    <lineage>
        <taxon>Bacteria</taxon>
        <taxon>Deltaproteobacteria</taxon>
        <taxon>Bradymonadales</taxon>
        <taxon>Bradymonadaceae</taxon>
        <taxon>Persicimonas</taxon>
    </lineage>
</organism>
<dbReference type="PROSITE" id="PS00092">
    <property type="entry name" value="N6_MTASE"/>
    <property type="match status" value="1"/>
</dbReference>
<reference evidence="5 6" key="1">
    <citation type="submission" date="2019-06" db="EMBL/GenBank/DDBJ databases">
        <title>Persicimonas caeni gen. nov., sp. nov., a predatory bacterium isolated from solar saltern.</title>
        <authorList>
            <person name="Wang S."/>
        </authorList>
    </citation>
    <scope>NUCLEOTIDE SEQUENCE [LARGE SCALE GENOMIC DNA]</scope>
    <source>
        <strain evidence="5 6">YN101</strain>
    </source>
</reference>
<dbReference type="OrthoDB" id="9784823at2"/>
<dbReference type="GO" id="GO:0003677">
    <property type="term" value="F:DNA binding"/>
    <property type="evidence" value="ECO:0007669"/>
    <property type="project" value="InterPro"/>
</dbReference>
<accession>A0A4Y6PY95</accession>
<dbReference type="GO" id="GO:0009307">
    <property type="term" value="P:DNA restriction-modification system"/>
    <property type="evidence" value="ECO:0007669"/>
    <property type="project" value="UniProtKB-KW"/>
</dbReference>
<keyword evidence="1 5" id="KW-0489">Methyltransferase</keyword>
<keyword evidence="3" id="KW-0680">Restriction system</keyword>
<dbReference type="REBASE" id="344731">
    <property type="entry name" value="BspYN101ORF18860P"/>
</dbReference>
<evidence type="ECO:0000256" key="2">
    <source>
        <dbReference type="ARBA" id="ARBA00022679"/>
    </source>
</evidence>
<dbReference type="GO" id="GO:0009007">
    <property type="term" value="F:site-specific DNA-methyltransferase (adenine-specific) activity"/>
    <property type="evidence" value="ECO:0007669"/>
    <property type="project" value="UniProtKB-EC"/>
</dbReference>
<evidence type="ECO:0000256" key="3">
    <source>
        <dbReference type="ARBA" id="ARBA00022747"/>
    </source>
</evidence>
<dbReference type="InterPro" id="IPR002052">
    <property type="entry name" value="DNA_methylase_N6_adenine_CS"/>
</dbReference>
<dbReference type="PANTHER" id="PTHR33841:SF4">
    <property type="entry name" value="RESTRICTION MODIFICATION SYSTEM DNA SPECIFICITY DOMAIN"/>
    <property type="match status" value="1"/>
</dbReference>
<evidence type="ECO:0000259" key="4">
    <source>
        <dbReference type="Pfam" id="PF02384"/>
    </source>
</evidence>
<dbReference type="InterPro" id="IPR050953">
    <property type="entry name" value="N4_N6_ade-DNA_methylase"/>
</dbReference>
<sequence>MDQLLPSKSAPARQLLQAILDATSIMDPGLQQAWTEHVTFLKGDLAGQRGSTAEAMARDLGVHLNGRQPTAQLVMAVESFVVFVANLGALCAVDPEGCRRVESLAQLPDGEFTAHLDAIASGTIFADHGIAYPPHALDFGWWPSMFEGDHLEYARAFLRSLDVLTLHDFLETHKDCFGRLYLAIAPKALLHPTGEHYTPFWLAEELVAASRWTANQRMIDPFGGSGVMLLAALEHAHRAGVDRLTTLQQLSMIELNPATAAIAKANLIKSISDDLDPADGPIDLPVLCADTLEFALTRCSHHQQDMWRDRCRGEADFVSSDQGMPDPVDVILTNPPWVGWEYISRPYREHLEPLWAHYSLFESTGREAAFLKEDLSTLALAVAFDLFLTDGGRASVVLRYASMTSNAASGGLRRLHLKPSDRPLELRKVAIFDELRVFEHAVTKTAVWHLTKGTPTSFPVPVEQWELDGENSKLSGGSTLAEVEERICRHELALRRVDASDPKSRWTIGDPDCLRASKKLEGDNPYRARTGVFTGGANAVYYLEPLDASTDRPGVSWFRNRTERARRKAPQTCTMLEEALVYEIIRGRDVGRWHLRGHEHLLCPHTKETRMRAIPPQTMADTYPLAKSYLEEMRSVLDKRRGFSGWEKAAREEAFYAILRIGDYTFEPYKVAWRYMADDFIVSVIPPTEEGRPRLPNDKVMYIGCADEAEAYYLCGVLSSDPVRWKVLSSSTSTQISASVIEPLGIPPYDASHPDHEKMADACRTGHYFAQSGEIQKTKEALEAVNAQAARLFGLDEAAMAAFADACAPATY</sequence>
<dbReference type="GO" id="GO:0008170">
    <property type="term" value="F:N-methyltransferase activity"/>
    <property type="evidence" value="ECO:0007669"/>
    <property type="project" value="InterPro"/>
</dbReference>
<gene>
    <name evidence="5" type="ORF">FIV42_18860</name>
</gene>
<dbReference type="Pfam" id="PF02384">
    <property type="entry name" value="N6_Mtase"/>
    <property type="match status" value="1"/>
</dbReference>
<dbReference type="InterPro" id="IPR003356">
    <property type="entry name" value="DNA_methylase_A-5"/>
</dbReference>
<name>A0A4Y6PY95_PERCE</name>
<dbReference type="RefSeq" id="WP_141199190.1">
    <property type="nucleotide sequence ID" value="NZ_CP041186.1"/>
</dbReference>
<evidence type="ECO:0000313" key="5">
    <source>
        <dbReference type="EMBL" id="QDG52725.1"/>
    </source>
</evidence>
<keyword evidence="2 5" id="KW-0808">Transferase</keyword>
<dbReference type="GO" id="GO:0032259">
    <property type="term" value="P:methylation"/>
    <property type="evidence" value="ECO:0007669"/>
    <property type="project" value="UniProtKB-KW"/>
</dbReference>
<keyword evidence="6" id="KW-1185">Reference proteome</keyword>
<dbReference type="EMBL" id="CP041186">
    <property type="protein sequence ID" value="QDG52725.1"/>
    <property type="molecule type" value="Genomic_DNA"/>
</dbReference>
<dbReference type="Gene3D" id="3.40.50.150">
    <property type="entry name" value="Vaccinia Virus protein VP39"/>
    <property type="match status" value="1"/>
</dbReference>